<dbReference type="EMBL" id="KN832569">
    <property type="protein sequence ID" value="KII84973.1"/>
    <property type="molecule type" value="Genomic_DNA"/>
</dbReference>
<dbReference type="Proteomes" id="UP000053263">
    <property type="component" value="Unassembled WGS sequence"/>
</dbReference>
<reference evidence="1 2" key="1">
    <citation type="submission" date="2014-06" db="EMBL/GenBank/DDBJ databases">
        <title>Evolutionary Origins and Diversification of the Mycorrhizal Mutualists.</title>
        <authorList>
            <consortium name="DOE Joint Genome Institute"/>
            <consortium name="Mycorrhizal Genomics Consortium"/>
            <person name="Kohler A."/>
            <person name="Kuo A."/>
            <person name="Nagy L.G."/>
            <person name="Floudas D."/>
            <person name="Copeland A."/>
            <person name="Barry K.W."/>
            <person name="Cichocki N."/>
            <person name="Veneault-Fourrey C."/>
            <person name="LaButti K."/>
            <person name="Lindquist E.A."/>
            <person name="Lipzen A."/>
            <person name="Lundell T."/>
            <person name="Morin E."/>
            <person name="Murat C."/>
            <person name="Riley R."/>
            <person name="Ohm R."/>
            <person name="Sun H."/>
            <person name="Tunlid A."/>
            <person name="Henrissat B."/>
            <person name="Grigoriev I.V."/>
            <person name="Hibbett D.S."/>
            <person name="Martin F."/>
        </authorList>
    </citation>
    <scope>NUCLEOTIDE SEQUENCE [LARGE SCALE GENOMIC DNA]</scope>
    <source>
        <strain evidence="1 2">FD-325 SS-3</strain>
    </source>
</reference>
<keyword evidence="2" id="KW-1185">Reference proteome</keyword>
<dbReference type="HOGENOM" id="CLU_725865_0_0_1"/>
<accession>A0A0C9T9N1</accession>
<gene>
    <name evidence="1" type="ORF">PLICRDRAFT_349874</name>
</gene>
<dbReference type="AlphaFoldDB" id="A0A0C9T9N1"/>
<name>A0A0C9T9N1_PLICR</name>
<evidence type="ECO:0000313" key="1">
    <source>
        <dbReference type="EMBL" id="KII84973.1"/>
    </source>
</evidence>
<proteinExistence type="predicted"/>
<sequence>MLHVEGHSASFPVEILIQILLSADKRDLPSLCRVNATFRRYGSDLLYHDISTRNPLAVCHTISLSPDLAQRVRSFEISRNANATVTLIKYSYALISDALRCMTRLRALRLHVEGSYAWILRSCTAPLEKFLFSGHADADLVHFLSCQNELREITLTSPNSGYHVDGACLAKLHTISAPPSWLRQLIAGRPVTTVGCLYGPAWSSFLVATLSDFEFLTLSSLPIRKLDIGFLHANLHSALMSRISDILPGIEELTLKNCDDIAGSLDNAERMDSSTVTRRVRHLILALPTLRCIAIDGRVNHLAWSNEAAMLYVEGMSKGAVSLEKFSIVIYGARCLHRHVQPCTASKVFRLVDGRWTCIRAQARASCAPCTQAMTREHIYA</sequence>
<organism evidence="1 2">
    <name type="scientific">Plicaturopsis crispa FD-325 SS-3</name>
    <dbReference type="NCBI Taxonomy" id="944288"/>
    <lineage>
        <taxon>Eukaryota</taxon>
        <taxon>Fungi</taxon>
        <taxon>Dikarya</taxon>
        <taxon>Basidiomycota</taxon>
        <taxon>Agaricomycotina</taxon>
        <taxon>Agaricomycetes</taxon>
        <taxon>Agaricomycetidae</taxon>
        <taxon>Amylocorticiales</taxon>
        <taxon>Amylocorticiaceae</taxon>
        <taxon>Plicatura</taxon>
        <taxon>Plicaturopsis crispa</taxon>
    </lineage>
</organism>
<dbReference type="OrthoDB" id="2983088at2759"/>
<evidence type="ECO:0000313" key="2">
    <source>
        <dbReference type="Proteomes" id="UP000053263"/>
    </source>
</evidence>
<protein>
    <submittedName>
        <fullName evidence="1">Unplaced genomic scaffold PLICRscaffold_16, whole genome shotgun sequence</fullName>
    </submittedName>
</protein>